<dbReference type="SUPFAM" id="SSF103491">
    <property type="entry name" value="Preprotein translocase SecY subunit"/>
    <property type="match status" value="1"/>
</dbReference>
<comment type="subunit">
    <text evidence="10">Component of the Sec protein translocase complex. Heterotrimer consisting of SecY, SecE and SecG subunits. The heterotrimers can form oligomers, although 1 heterotrimer is thought to be able to translocate proteins. Interacts with the ribosome. Interacts with SecDF, and other proteins may be involved. Interacts with SecA.</text>
</comment>
<evidence type="ECO:0000256" key="11">
    <source>
        <dbReference type="RuleBase" id="RU000537"/>
    </source>
</evidence>
<feature type="transmembrane region" description="Helical" evidence="10">
    <location>
        <begin position="79"/>
        <end position="99"/>
    </location>
</feature>
<dbReference type="AlphaFoldDB" id="A0AAE3JKW8"/>
<sequence length="452" mass="48999">MKFIESIKNVWKIEELRNRIIVTLSLLLVYRFGAQVTLPLINTEVLVNLKNNTADGILGLISAFTGGGFSNASVFALGIMPYISASIVVQLMGIAIPYLQKLQKEGASGQKKITQITRWLTIAICLLQAPAYLAGLPGLSGVSSISALLVPGASTSIFMFSSVVILVTGCVFAMWLGEKITDRGIGNGISLLIMVGIIATLPQSFIQNAATRLEGNNVMLILFELVIWFVIILASIMLVMGVRKIAVQYARRTASGGYERAAAGGSRQYIPLKLNASGVMPIIFAQAIMFVPSWIGGASFLKDSTVGAWMQTNYSDLFGFWYNVTFALLIIVFTYFYTAITVPTNKMADDLKRSGGFIPGIRPGSETSEYLDKIMSQITLPGSIFLALIAVFPAFIVKLMGVSQGWALFFGGTSLLIMVGVAIDTMQQINSYLLNRHYDGLMKTGKNRKASA</sequence>
<name>A0AAE3JKW8_9FLAO</name>
<dbReference type="GO" id="GO:0005886">
    <property type="term" value="C:plasma membrane"/>
    <property type="evidence" value="ECO:0007669"/>
    <property type="project" value="UniProtKB-SubCell"/>
</dbReference>
<gene>
    <name evidence="10 14" type="primary">secY</name>
    <name evidence="14" type="ORF">L3X37_04025</name>
</gene>
<organism evidence="14 15">
    <name type="scientific">Wocania arenilitoris</name>
    <dbReference type="NCBI Taxonomy" id="2044858"/>
    <lineage>
        <taxon>Bacteria</taxon>
        <taxon>Pseudomonadati</taxon>
        <taxon>Bacteroidota</taxon>
        <taxon>Flavobacteriia</taxon>
        <taxon>Flavobacteriales</taxon>
        <taxon>Flavobacteriaceae</taxon>
        <taxon>Wocania</taxon>
    </lineage>
</organism>
<dbReference type="Gene3D" id="1.10.3370.10">
    <property type="entry name" value="SecY subunit domain"/>
    <property type="match status" value="1"/>
</dbReference>
<dbReference type="InterPro" id="IPR002208">
    <property type="entry name" value="SecY/SEC61-alpha"/>
</dbReference>
<keyword evidence="5 10" id="KW-0653">Protein transport</keyword>
<feature type="transmembrane region" description="Helical" evidence="10">
    <location>
        <begin position="320"/>
        <end position="342"/>
    </location>
</feature>
<evidence type="ECO:0000256" key="2">
    <source>
        <dbReference type="ARBA" id="ARBA00005751"/>
    </source>
</evidence>
<evidence type="ECO:0000256" key="13">
    <source>
        <dbReference type="RuleBase" id="RU004349"/>
    </source>
</evidence>
<dbReference type="PANTHER" id="PTHR10906">
    <property type="entry name" value="SECY/SEC61-ALPHA FAMILY MEMBER"/>
    <property type="match status" value="1"/>
</dbReference>
<evidence type="ECO:0000256" key="4">
    <source>
        <dbReference type="ARBA" id="ARBA00022692"/>
    </source>
</evidence>
<keyword evidence="8 10" id="KW-0472">Membrane</keyword>
<accession>A0AAE3JKW8</accession>
<evidence type="ECO:0000256" key="6">
    <source>
        <dbReference type="ARBA" id="ARBA00022989"/>
    </source>
</evidence>
<feature type="transmembrane region" description="Helical" evidence="10">
    <location>
        <begin position="188"/>
        <end position="206"/>
    </location>
</feature>
<evidence type="ECO:0000313" key="14">
    <source>
        <dbReference type="EMBL" id="MCF7567532.1"/>
    </source>
</evidence>
<dbReference type="PIRSF" id="PIRSF004557">
    <property type="entry name" value="SecY"/>
    <property type="match status" value="1"/>
</dbReference>
<dbReference type="PRINTS" id="PR00303">
    <property type="entry name" value="SECYTRNLCASE"/>
</dbReference>
<dbReference type="PROSITE" id="PS00756">
    <property type="entry name" value="SECY_2"/>
    <property type="match status" value="1"/>
</dbReference>
<feature type="transmembrane region" description="Helical" evidence="10">
    <location>
        <begin position="119"/>
        <end position="137"/>
    </location>
</feature>
<dbReference type="NCBIfam" id="TIGR00967">
    <property type="entry name" value="3a0501s007"/>
    <property type="match status" value="1"/>
</dbReference>
<evidence type="ECO:0000256" key="9">
    <source>
        <dbReference type="ARBA" id="ARBA00039733"/>
    </source>
</evidence>
<comment type="subcellular location">
    <subcellularLocation>
        <location evidence="10">Cell membrane</location>
        <topology evidence="10">Multi-pass membrane protein</topology>
    </subcellularLocation>
    <subcellularLocation>
        <location evidence="1 12">Membrane</location>
        <topology evidence="1 12">Multi-pass membrane protein</topology>
    </subcellularLocation>
</comment>
<evidence type="ECO:0000313" key="15">
    <source>
        <dbReference type="Proteomes" id="UP001199795"/>
    </source>
</evidence>
<reference evidence="14" key="1">
    <citation type="submission" date="2022-01" db="EMBL/GenBank/DDBJ databases">
        <title>Draft genome sequence of Sabulilitoribacter arenilitoris KCTC 52401.</title>
        <authorList>
            <person name="Oh J.-S."/>
        </authorList>
    </citation>
    <scope>NUCLEOTIDE SEQUENCE</scope>
    <source>
        <strain evidence="14">HMF6543</strain>
    </source>
</reference>
<evidence type="ECO:0000256" key="3">
    <source>
        <dbReference type="ARBA" id="ARBA00022448"/>
    </source>
</evidence>
<comment type="similarity">
    <text evidence="2 10 13">Belongs to the SecY/SEC61-alpha family.</text>
</comment>
<proteinExistence type="inferred from homology"/>
<evidence type="ECO:0000256" key="12">
    <source>
        <dbReference type="RuleBase" id="RU003484"/>
    </source>
</evidence>
<dbReference type="InterPro" id="IPR023201">
    <property type="entry name" value="SecY_dom_sf"/>
</dbReference>
<dbReference type="FunFam" id="1.10.3370.10:FF:000001">
    <property type="entry name" value="Preprotein translocase subunit SecY"/>
    <property type="match status" value="1"/>
</dbReference>
<dbReference type="Pfam" id="PF00344">
    <property type="entry name" value="SecY"/>
    <property type="match status" value="1"/>
</dbReference>
<dbReference type="RefSeq" id="WP_237238885.1">
    <property type="nucleotide sequence ID" value="NZ_JAKKDU010000004.1"/>
</dbReference>
<dbReference type="GO" id="GO:0006605">
    <property type="term" value="P:protein targeting"/>
    <property type="evidence" value="ECO:0007669"/>
    <property type="project" value="UniProtKB-UniRule"/>
</dbReference>
<evidence type="ECO:0000256" key="10">
    <source>
        <dbReference type="HAMAP-Rule" id="MF_01465"/>
    </source>
</evidence>
<comment type="function">
    <text evidence="10 11">The central subunit of the protein translocation channel SecYEG. Consists of two halves formed by TMs 1-5 and 6-10. These two domains form a lateral gate at the front which open onto the bilayer between TMs 2 and 7, and are clamped together by SecE at the back. The channel is closed by both a pore ring composed of hydrophobic SecY resides and a short helix (helix 2A) on the extracellular side of the membrane which forms a plug. The plug probably moves laterally to allow the channel to open. The ring and the pore may move independently.</text>
</comment>
<feature type="transmembrane region" description="Helical" evidence="10">
    <location>
        <begin position="20"/>
        <end position="41"/>
    </location>
</feature>
<feature type="transmembrane region" description="Helical" evidence="10">
    <location>
        <begin position="378"/>
        <end position="400"/>
    </location>
</feature>
<dbReference type="HAMAP" id="MF_01465">
    <property type="entry name" value="SecY"/>
    <property type="match status" value="1"/>
</dbReference>
<keyword evidence="10" id="KW-1003">Cell membrane</keyword>
<keyword evidence="15" id="KW-1185">Reference proteome</keyword>
<dbReference type="InterPro" id="IPR030659">
    <property type="entry name" value="SecY_CS"/>
</dbReference>
<keyword evidence="6 10" id="KW-1133">Transmembrane helix</keyword>
<keyword evidence="3 10" id="KW-0813">Transport</keyword>
<evidence type="ECO:0000256" key="1">
    <source>
        <dbReference type="ARBA" id="ARBA00004141"/>
    </source>
</evidence>
<protein>
    <recommendedName>
        <fullName evidence="9 10">Protein translocase subunit SecY</fullName>
    </recommendedName>
</protein>
<dbReference type="PROSITE" id="PS00755">
    <property type="entry name" value="SECY_1"/>
    <property type="match status" value="1"/>
</dbReference>
<feature type="transmembrane region" description="Helical" evidence="10">
    <location>
        <begin position="218"/>
        <end position="242"/>
    </location>
</feature>
<evidence type="ECO:0000256" key="8">
    <source>
        <dbReference type="ARBA" id="ARBA00023136"/>
    </source>
</evidence>
<dbReference type="InterPro" id="IPR026593">
    <property type="entry name" value="SecY"/>
</dbReference>
<feature type="transmembrane region" description="Helical" evidence="10">
    <location>
        <begin position="406"/>
        <end position="426"/>
    </location>
</feature>
<dbReference type="EMBL" id="JAKKDU010000004">
    <property type="protein sequence ID" value="MCF7567532.1"/>
    <property type="molecule type" value="Genomic_DNA"/>
</dbReference>
<comment type="caution">
    <text evidence="14">The sequence shown here is derived from an EMBL/GenBank/DDBJ whole genome shotgun (WGS) entry which is preliminary data.</text>
</comment>
<keyword evidence="4 10" id="KW-0812">Transmembrane</keyword>
<feature type="transmembrane region" description="Helical" evidence="10">
    <location>
        <begin position="279"/>
        <end position="300"/>
    </location>
</feature>
<dbReference type="GO" id="GO:0065002">
    <property type="term" value="P:intracellular protein transmembrane transport"/>
    <property type="evidence" value="ECO:0007669"/>
    <property type="project" value="UniProtKB-UniRule"/>
</dbReference>
<feature type="transmembrane region" description="Helical" evidence="10">
    <location>
        <begin position="157"/>
        <end position="176"/>
    </location>
</feature>
<dbReference type="Proteomes" id="UP001199795">
    <property type="component" value="Unassembled WGS sequence"/>
</dbReference>
<keyword evidence="7 10" id="KW-0811">Translocation</keyword>
<dbReference type="GO" id="GO:0043952">
    <property type="term" value="P:protein transport by the Sec complex"/>
    <property type="evidence" value="ECO:0007669"/>
    <property type="project" value="UniProtKB-UniRule"/>
</dbReference>
<evidence type="ECO:0000256" key="5">
    <source>
        <dbReference type="ARBA" id="ARBA00022927"/>
    </source>
</evidence>
<evidence type="ECO:0000256" key="7">
    <source>
        <dbReference type="ARBA" id="ARBA00023010"/>
    </source>
</evidence>